<keyword evidence="3" id="KW-1185">Reference proteome</keyword>
<dbReference type="Pfam" id="PF08629">
    <property type="entry name" value="PDE8"/>
    <property type="match status" value="1"/>
</dbReference>
<dbReference type="EMBL" id="JACVVK020000101">
    <property type="protein sequence ID" value="KAK7492626.1"/>
    <property type="molecule type" value="Genomic_DNA"/>
</dbReference>
<dbReference type="AlphaFoldDB" id="A0ABD0KZG4"/>
<organism evidence="2 3">
    <name type="scientific">Batillaria attramentaria</name>
    <dbReference type="NCBI Taxonomy" id="370345"/>
    <lineage>
        <taxon>Eukaryota</taxon>
        <taxon>Metazoa</taxon>
        <taxon>Spiralia</taxon>
        <taxon>Lophotrochozoa</taxon>
        <taxon>Mollusca</taxon>
        <taxon>Gastropoda</taxon>
        <taxon>Caenogastropoda</taxon>
        <taxon>Sorbeoconcha</taxon>
        <taxon>Cerithioidea</taxon>
        <taxon>Batillariidae</taxon>
        <taxon>Batillaria</taxon>
    </lineage>
</organism>
<reference evidence="2 3" key="1">
    <citation type="journal article" date="2023" name="Sci. Data">
        <title>Genome assembly of the Korean intertidal mud-creeper Batillaria attramentaria.</title>
        <authorList>
            <person name="Patra A.K."/>
            <person name="Ho P.T."/>
            <person name="Jun S."/>
            <person name="Lee S.J."/>
            <person name="Kim Y."/>
            <person name="Won Y.J."/>
        </authorList>
    </citation>
    <scope>NUCLEOTIDE SEQUENCE [LARGE SCALE GENOMIC DNA]</scope>
    <source>
        <strain evidence="2">Wonlab-2016</strain>
    </source>
</reference>
<dbReference type="Proteomes" id="UP001519460">
    <property type="component" value="Unassembled WGS sequence"/>
</dbReference>
<proteinExistence type="predicted"/>
<evidence type="ECO:0000256" key="1">
    <source>
        <dbReference type="SAM" id="MobiDB-lite"/>
    </source>
</evidence>
<accession>A0ABD0KZG4</accession>
<evidence type="ECO:0000313" key="2">
    <source>
        <dbReference type="EMBL" id="KAK7492626.1"/>
    </source>
</evidence>
<sequence>MGCTPSIHVSQTGVVYCRESDDSNSPRPSAYSATTFHATHTHVVRREGSEGGPPDPSGPSTPAATTGSGKGKKKRGAGGSDPKAGQGSDAHPDRKFYSRRSITIVCLGHVGLITG</sequence>
<gene>
    <name evidence="2" type="ORF">BaRGS_00016105</name>
</gene>
<feature type="region of interest" description="Disordered" evidence="1">
    <location>
        <begin position="18"/>
        <end position="95"/>
    </location>
</feature>
<evidence type="ECO:0000313" key="3">
    <source>
        <dbReference type="Proteomes" id="UP001519460"/>
    </source>
</evidence>
<name>A0ABD0KZG4_9CAEN</name>
<comment type="caution">
    <text evidence="2">The sequence shown here is derived from an EMBL/GenBank/DDBJ whole genome shotgun (WGS) entry which is preliminary data.</text>
</comment>
<protein>
    <submittedName>
        <fullName evidence="2">Uncharacterized protein</fullName>
    </submittedName>
</protein>
<feature type="non-terminal residue" evidence="2">
    <location>
        <position position="115"/>
    </location>
</feature>